<keyword evidence="4" id="KW-1185">Reference proteome</keyword>
<evidence type="ECO:0000256" key="2">
    <source>
        <dbReference type="SAM" id="SignalP"/>
    </source>
</evidence>
<keyword evidence="2" id="KW-0732">Signal</keyword>
<evidence type="ECO:0000313" key="3">
    <source>
        <dbReference type="EMBL" id="QNE21659.1"/>
    </source>
</evidence>
<feature type="chain" id="PRO_5029005657" evidence="2">
    <location>
        <begin position="29"/>
        <end position="329"/>
    </location>
</feature>
<dbReference type="RefSeq" id="WP_185444066.1">
    <property type="nucleotide sequence ID" value="NZ_CP043661.1"/>
</dbReference>
<dbReference type="EMBL" id="CP043661">
    <property type="protein sequence ID" value="QNE21659.1"/>
    <property type="molecule type" value="Genomic_DNA"/>
</dbReference>
<dbReference type="AlphaFoldDB" id="A0A7G6X5Z4"/>
<evidence type="ECO:0000313" key="4">
    <source>
        <dbReference type="Proteomes" id="UP000515563"/>
    </source>
</evidence>
<gene>
    <name evidence="3" type="ORF">F1D05_31735</name>
</gene>
<feature type="compositionally biased region" description="Low complexity" evidence="1">
    <location>
        <begin position="106"/>
        <end position="124"/>
    </location>
</feature>
<proteinExistence type="predicted"/>
<keyword evidence="3" id="KW-0176">Collagen</keyword>
<organism evidence="3 4">
    <name type="scientific">Kribbella qitaiheensis</name>
    <dbReference type="NCBI Taxonomy" id="1544730"/>
    <lineage>
        <taxon>Bacteria</taxon>
        <taxon>Bacillati</taxon>
        <taxon>Actinomycetota</taxon>
        <taxon>Actinomycetes</taxon>
        <taxon>Propionibacteriales</taxon>
        <taxon>Kribbellaceae</taxon>
        <taxon>Kribbella</taxon>
    </lineage>
</organism>
<feature type="signal peptide" evidence="2">
    <location>
        <begin position="1"/>
        <end position="28"/>
    </location>
</feature>
<dbReference type="KEGG" id="kqi:F1D05_31735"/>
<accession>A0A7G6X5Z4</accession>
<evidence type="ECO:0000256" key="1">
    <source>
        <dbReference type="SAM" id="MobiDB-lite"/>
    </source>
</evidence>
<feature type="region of interest" description="Disordered" evidence="1">
    <location>
        <begin position="106"/>
        <end position="125"/>
    </location>
</feature>
<protein>
    <submittedName>
        <fullName evidence="3">Collagen-like protein</fullName>
    </submittedName>
</protein>
<dbReference type="Proteomes" id="UP000515563">
    <property type="component" value="Chromosome"/>
</dbReference>
<reference evidence="4" key="1">
    <citation type="submission" date="2019-09" db="EMBL/GenBank/DDBJ databases">
        <title>Antimicrobial potential of Antarctic Bacteria.</title>
        <authorList>
            <person name="Benaud N."/>
            <person name="Edwards R.J."/>
            <person name="Ferrari B.C."/>
        </authorList>
    </citation>
    <scope>NUCLEOTIDE SEQUENCE [LARGE SCALE GENOMIC DNA]</scope>
    <source>
        <strain evidence="4">SPB151</strain>
    </source>
</reference>
<reference evidence="3 4" key="2">
    <citation type="journal article" date="2020" name="Microbiol. Resour. Announc.">
        <title>Antarctic desert soil bacteria exhibit high novel natural product potential, evaluated through long-read genome sequencing and comparative genomics.</title>
        <authorList>
            <person name="Benaud N."/>
            <person name="Edwards R.J."/>
            <person name="Amos T.G."/>
            <person name="D'Agostino P.M."/>
            <person name="Gutierrez-Chavez C."/>
            <person name="Montgomery K."/>
            <person name="Nicetic I."/>
            <person name="Ferrari B.C."/>
        </authorList>
    </citation>
    <scope>NUCLEOTIDE SEQUENCE [LARGE SCALE GENOMIC DNA]</scope>
    <source>
        <strain evidence="3 4">SPB151</strain>
    </source>
</reference>
<name>A0A7G6X5Z4_9ACTN</name>
<sequence>MSVKMGRIGVAGLAVGAVLLGTTGSATAVVAPGQQAAATPPAPNSITGAMVKDGTLYAVDIAPAVVAWFTTIYDNSVTSGSVKDGTLVLNDFSAGVKVALKGDPGAAGPAGTTGAVGPTGETGPQGPAGVWSGAHWGTVLRNTIGAGSAEMRPTSTLAPVGVGALELNTGTSTDKAAFGNEVDFVGDQVSAITALGFTVYTTGENNARATNNMPSISFEINPNLAASTRTYSSMVFAPNNTAPGAWTALDARDDSLGKVWGLTGADMPCNINGARCTWTELQAALNDGGPGATVYSLSITKGRDFEFHGAADKLVYNGNVFDFEPTGVK</sequence>